<sequence>MEKPRESTSSYESLFLSLEQHDDHPFDSYQFKIQGDKLLVRSLKDQYFKSFDLPEDADKSQNFQLQEFNNGLGLVISIKKVVQVNEQFEQIVTDFASMLVSLIDQAHHQYPAEVHRRQSEQQHQKELQIELQRKKQLQVKAEHEAAERKRAEMLARAKEEQQKEAELKRQVHQRKLNELKEKRRIAEQQKEFERQQQQAILDSFADLFRVPVQCAPASLPITSSHPSSTFSVPTATASSSSNIIRIPTQPSVKSTTTPNHAGFTDPSTSTKGLLSDPVNIPKSSAPSPLLKNYVTTSRKTHFPPFESEKKELEFNDAANTNTTADYHVASDSSSVTTPSASPSVKGSPGSRTPLLEDVPDDEFL</sequence>
<keyword evidence="2" id="KW-1185">Reference proteome</keyword>
<comment type="caution">
    <text evidence="1">The sequence shown here is derived from an EMBL/GenBank/DDBJ whole genome shotgun (WGS) entry which is preliminary data.</text>
</comment>
<reference evidence="1" key="1">
    <citation type="submission" date="2023-04" db="EMBL/GenBank/DDBJ databases">
        <title>Ambrosiozyma monospora NBRC 10751.</title>
        <authorList>
            <person name="Ichikawa N."/>
            <person name="Sato H."/>
            <person name="Tonouchi N."/>
        </authorList>
    </citation>
    <scope>NUCLEOTIDE SEQUENCE</scope>
    <source>
        <strain evidence="1">NBRC 10751</strain>
    </source>
</reference>
<evidence type="ECO:0000313" key="2">
    <source>
        <dbReference type="Proteomes" id="UP001165064"/>
    </source>
</evidence>
<protein>
    <submittedName>
        <fullName evidence="1">Unnamed protein product</fullName>
    </submittedName>
</protein>
<dbReference type="EMBL" id="BSXS01012659">
    <property type="protein sequence ID" value="GMF02776.1"/>
    <property type="molecule type" value="Genomic_DNA"/>
</dbReference>
<dbReference type="Proteomes" id="UP001165064">
    <property type="component" value="Unassembled WGS sequence"/>
</dbReference>
<organism evidence="1 2">
    <name type="scientific">Ambrosiozyma monospora</name>
    <name type="common">Yeast</name>
    <name type="synonym">Endomycopsis monosporus</name>
    <dbReference type="NCBI Taxonomy" id="43982"/>
    <lineage>
        <taxon>Eukaryota</taxon>
        <taxon>Fungi</taxon>
        <taxon>Dikarya</taxon>
        <taxon>Ascomycota</taxon>
        <taxon>Saccharomycotina</taxon>
        <taxon>Pichiomycetes</taxon>
        <taxon>Pichiales</taxon>
        <taxon>Pichiaceae</taxon>
        <taxon>Ambrosiozyma</taxon>
    </lineage>
</organism>
<accession>A0ACB5U6W8</accession>
<gene>
    <name evidence="1" type="ORF">Amon02_001156700</name>
</gene>
<evidence type="ECO:0000313" key="1">
    <source>
        <dbReference type="EMBL" id="GMF02776.1"/>
    </source>
</evidence>
<proteinExistence type="predicted"/>
<name>A0ACB5U6W8_AMBMO</name>